<dbReference type="Pfam" id="PF08245">
    <property type="entry name" value="Mur_ligase_M"/>
    <property type="match status" value="1"/>
</dbReference>
<dbReference type="Pfam" id="PF02875">
    <property type="entry name" value="Mur_ligase_C"/>
    <property type="match status" value="1"/>
</dbReference>
<comment type="cofactor">
    <cofactor evidence="1">
        <name>Mg(2+)</name>
        <dbReference type="ChEBI" id="CHEBI:18420"/>
    </cofactor>
</comment>
<evidence type="ECO:0000256" key="5">
    <source>
        <dbReference type="ARBA" id="ARBA00008276"/>
    </source>
</evidence>
<dbReference type="GO" id="GO:0005524">
    <property type="term" value="F:ATP binding"/>
    <property type="evidence" value="ECO:0007669"/>
    <property type="project" value="UniProtKB-KW"/>
</dbReference>
<dbReference type="SUPFAM" id="SSF53623">
    <property type="entry name" value="MurD-like peptide ligases, catalytic domain"/>
    <property type="match status" value="1"/>
</dbReference>
<evidence type="ECO:0000259" key="24">
    <source>
        <dbReference type="Pfam" id="PF02875"/>
    </source>
</evidence>
<dbReference type="PANTHER" id="PTHR11136">
    <property type="entry name" value="FOLYLPOLYGLUTAMATE SYNTHASE-RELATED"/>
    <property type="match status" value="1"/>
</dbReference>
<proteinExistence type="inferred from homology"/>
<dbReference type="NCBIfam" id="NF008101">
    <property type="entry name" value="PRK10846.1"/>
    <property type="match status" value="1"/>
</dbReference>
<evidence type="ECO:0000256" key="23">
    <source>
        <dbReference type="PIRNR" id="PIRNR001563"/>
    </source>
</evidence>
<evidence type="ECO:0000256" key="14">
    <source>
        <dbReference type="ARBA" id="ARBA00022842"/>
    </source>
</evidence>
<accession>A0A2S9K804</accession>
<comment type="catalytic activity">
    <reaction evidence="22">
        <text>7,8-dihydropteroate + L-glutamate + ATP = 7,8-dihydrofolate + ADP + phosphate + H(+)</text>
        <dbReference type="Rhea" id="RHEA:23584"/>
        <dbReference type="ChEBI" id="CHEBI:15378"/>
        <dbReference type="ChEBI" id="CHEBI:17839"/>
        <dbReference type="ChEBI" id="CHEBI:29985"/>
        <dbReference type="ChEBI" id="CHEBI:30616"/>
        <dbReference type="ChEBI" id="CHEBI:43474"/>
        <dbReference type="ChEBI" id="CHEBI:57451"/>
        <dbReference type="ChEBI" id="CHEBI:456216"/>
        <dbReference type="EC" id="6.3.2.12"/>
    </reaction>
</comment>
<evidence type="ECO:0000256" key="10">
    <source>
        <dbReference type="ARBA" id="ARBA00022598"/>
    </source>
</evidence>
<sequence length="445" mass="47672">MTQDLPQTLSDWLAHCERIHPRTIDMGLDRVRQVAQRLNDGRGLQPACPVIIVGGTNGKGSTCALLEAIYGQAGYRTGVYTSPHLVHFEERCRIAGQVVAADALLPAFADVELARRGNGADQPEVSLSYFEFTTLAIVLTLARAQLDIVILEVGLGGRLDAVNIVEPACSIITSVDIDHVEFLGTDREAIGYEKAGIMRTGRPVIVSDPVPPQSVLDRALEIGADLHRAGRDFHCGGDQQQWNWAGRSRRYAGLAYPALRGANQLVNAAGVLAAVEALHPLLPVTAQAVRNGLALVELPGRFQIVPGQPALVLDVAHNPHSVAALTENLDAMGFYPTTHAVFGAMADKDLLPMFQRINPLIDRWYFCDLPLPRAASASDLAAIWRGTHPRPGTSSSLHPDPQAALDAAVAAADPADRIVVFGSFFTVGGVLQNGIPRLDAKHLPG</sequence>
<dbReference type="UniPathway" id="UPA00077">
    <property type="reaction ID" value="UER00157"/>
</dbReference>
<evidence type="ECO:0000256" key="12">
    <source>
        <dbReference type="ARBA" id="ARBA00022741"/>
    </source>
</evidence>
<evidence type="ECO:0000256" key="11">
    <source>
        <dbReference type="ARBA" id="ARBA00022723"/>
    </source>
</evidence>
<dbReference type="InterPro" id="IPR036615">
    <property type="entry name" value="Mur_ligase_C_dom_sf"/>
</dbReference>
<evidence type="ECO:0000256" key="20">
    <source>
        <dbReference type="ARBA" id="ARBA00047808"/>
    </source>
</evidence>
<dbReference type="Gene3D" id="3.40.1190.10">
    <property type="entry name" value="Mur-like, catalytic domain"/>
    <property type="match status" value="1"/>
</dbReference>
<keyword evidence="10 23" id="KW-0436">Ligase</keyword>
<dbReference type="PANTHER" id="PTHR11136:SF0">
    <property type="entry name" value="DIHYDROFOLATE SYNTHETASE-RELATED"/>
    <property type="match status" value="1"/>
</dbReference>
<dbReference type="RefSeq" id="WP_105747408.1">
    <property type="nucleotide sequence ID" value="NZ_PVLQ01000012.1"/>
</dbReference>
<evidence type="ECO:0000256" key="9">
    <source>
        <dbReference type="ARBA" id="ARBA00019357"/>
    </source>
</evidence>
<dbReference type="FunFam" id="3.40.1190.10:FF:000004">
    <property type="entry name" value="Dihydrofolate synthase/folylpolyglutamate synthase"/>
    <property type="match status" value="1"/>
</dbReference>
<protein>
    <recommendedName>
        <fullName evidence="9">Dihydrofolate synthase/folylpolyglutamate synthase</fullName>
        <ecNumber evidence="7">6.3.2.12</ecNumber>
        <ecNumber evidence="8">6.3.2.17</ecNumber>
    </recommendedName>
    <alternativeName>
        <fullName evidence="18">Folylpoly-gamma-glutamate synthetase-dihydrofolate synthetase</fullName>
    </alternativeName>
    <alternativeName>
        <fullName evidence="16">Folylpolyglutamate synthetase</fullName>
    </alternativeName>
    <alternativeName>
        <fullName evidence="17">Tetrahydrofolylpolyglutamate synthase</fullName>
    </alternativeName>
</protein>
<dbReference type="EC" id="6.3.2.17" evidence="8"/>
<comment type="pathway">
    <text evidence="4">Cofactor biosynthesis; tetrahydrofolylpolyglutamate biosynthesis.</text>
</comment>
<evidence type="ECO:0000256" key="3">
    <source>
        <dbReference type="ARBA" id="ARBA00004799"/>
    </source>
</evidence>
<feature type="domain" description="Mur ligase C-terminal" evidence="24">
    <location>
        <begin position="300"/>
        <end position="424"/>
    </location>
</feature>
<gene>
    <name evidence="26" type="ORF">C6P64_04640</name>
</gene>
<evidence type="ECO:0000256" key="4">
    <source>
        <dbReference type="ARBA" id="ARBA00005150"/>
    </source>
</evidence>
<dbReference type="InterPro" id="IPR036565">
    <property type="entry name" value="Mur-like_cat_sf"/>
</dbReference>
<dbReference type="PIRSF" id="PIRSF001563">
    <property type="entry name" value="Folylpolyglu_synth"/>
    <property type="match status" value="1"/>
</dbReference>
<dbReference type="NCBIfam" id="TIGR01499">
    <property type="entry name" value="folC"/>
    <property type="match status" value="1"/>
</dbReference>
<comment type="catalytic activity">
    <reaction evidence="21">
        <text>(6R)-5,10-methylenetetrahydrofolyl-(gamma-L-Glu)(n) + L-glutamate + ATP = (6R)-5,10-methylenetetrahydrofolyl-(gamma-L-Glu)(n+1) + ADP + phosphate + H(+)</text>
        <dbReference type="Rhea" id="RHEA:51912"/>
        <dbReference type="Rhea" id="RHEA-COMP:13257"/>
        <dbReference type="Rhea" id="RHEA-COMP:13258"/>
        <dbReference type="ChEBI" id="CHEBI:15378"/>
        <dbReference type="ChEBI" id="CHEBI:29985"/>
        <dbReference type="ChEBI" id="CHEBI:30616"/>
        <dbReference type="ChEBI" id="CHEBI:43474"/>
        <dbReference type="ChEBI" id="CHEBI:136572"/>
        <dbReference type="ChEBI" id="CHEBI:456216"/>
        <dbReference type="EC" id="6.3.2.17"/>
    </reaction>
</comment>
<comment type="subunit">
    <text evidence="6">Monomer.</text>
</comment>
<evidence type="ECO:0000256" key="16">
    <source>
        <dbReference type="ARBA" id="ARBA00030048"/>
    </source>
</evidence>
<comment type="catalytic activity">
    <reaction evidence="19">
        <text>(6S)-5,6,7,8-tetrahydrofolyl-(gamma-L-Glu)(n) + L-glutamate + ATP = (6S)-5,6,7,8-tetrahydrofolyl-(gamma-L-Glu)(n+1) + ADP + phosphate + H(+)</text>
        <dbReference type="Rhea" id="RHEA:10580"/>
        <dbReference type="Rhea" id="RHEA-COMP:14738"/>
        <dbReference type="Rhea" id="RHEA-COMP:14740"/>
        <dbReference type="ChEBI" id="CHEBI:15378"/>
        <dbReference type="ChEBI" id="CHEBI:29985"/>
        <dbReference type="ChEBI" id="CHEBI:30616"/>
        <dbReference type="ChEBI" id="CHEBI:43474"/>
        <dbReference type="ChEBI" id="CHEBI:141005"/>
        <dbReference type="ChEBI" id="CHEBI:456216"/>
        <dbReference type="EC" id="6.3.2.17"/>
    </reaction>
</comment>
<keyword evidence="13 23" id="KW-0067">ATP-binding</keyword>
<feature type="domain" description="Mur ligase central" evidence="25">
    <location>
        <begin position="53"/>
        <end position="199"/>
    </location>
</feature>
<comment type="catalytic activity">
    <reaction evidence="20">
        <text>10-formyltetrahydrofolyl-(gamma-L-Glu)(n) + L-glutamate + ATP = 10-formyltetrahydrofolyl-(gamma-L-Glu)(n+1) + ADP + phosphate + H(+)</text>
        <dbReference type="Rhea" id="RHEA:51904"/>
        <dbReference type="Rhea" id="RHEA-COMP:13088"/>
        <dbReference type="Rhea" id="RHEA-COMP:14300"/>
        <dbReference type="ChEBI" id="CHEBI:15378"/>
        <dbReference type="ChEBI" id="CHEBI:29985"/>
        <dbReference type="ChEBI" id="CHEBI:30616"/>
        <dbReference type="ChEBI" id="CHEBI:43474"/>
        <dbReference type="ChEBI" id="CHEBI:134413"/>
        <dbReference type="ChEBI" id="CHEBI:456216"/>
        <dbReference type="EC" id="6.3.2.17"/>
    </reaction>
</comment>
<evidence type="ECO:0000256" key="15">
    <source>
        <dbReference type="ARBA" id="ARBA00022909"/>
    </source>
</evidence>
<dbReference type="InterPro" id="IPR013221">
    <property type="entry name" value="Mur_ligase_cen"/>
</dbReference>
<dbReference type="Proteomes" id="UP000238589">
    <property type="component" value="Unassembled WGS sequence"/>
</dbReference>
<organism evidence="26 27">
    <name type="scientific">Malikia granosa</name>
    <dbReference type="NCBI Taxonomy" id="263067"/>
    <lineage>
        <taxon>Bacteria</taxon>
        <taxon>Pseudomonadati</taxon>
        <taxon>Pseudomonadota</taxon>
        <taxon>Betaproteobacteria</taxon>
        <taxon>Burkholderiales</taxon>
        <taxon>Comamonadaceae</taxon>
        <taxon>Malikia</taxon>
    </lineage>
</organism>
<evidence type="ECO:0000259" key="25">
    <source>
        <dbReference type="Pfam" id="PF08245"/>
    </source>
</evidence>
<dbReference type="GO" id="GO:0046654">
    <property type="term" value="P:tetrahydrofolate biosynthetic process"/>
    <property type="evidence" value="ECO:0007669"/>
    <property type="project" value="UniProtKB-UniPathway"/>
</dbReference>
<evidence type="ECO:0000256" key="18">
    <source>
        <dbReference type="ARBA" id="ARBA00032510"/>
    </source>
</evidence>
<evidence type="ECO:0000256" key="6">
    <source>
        <dbReference type="ARBA" id="ARBA00011245"/>
    </source>
</evidence>
<evidence type="ECO:0000256" key="21">
    <source>
        <dbReference type="ARBA" id="ARBA00049035"/>
    </source>
</evidence>
<evidence type="ECO:0000256" key="17">
    <source>
        <dbReference type="ARBA" id="ARBA00030592"/>
    </source>
</evidence>
<evidence type="ECO:0000313" key="26">
    <source>
        <dbReference type="EMBL" id="PRD66568.1"/>
    </source>
</evidence>
<comment type="pathway">
    <text evidence="3">Cofactor biosynthesis; tetrahydrofolate biosynthesis; 7,8-dihydrofolate from 2-amino-4-hydroxy-6-hydroxymethyl-7,8-dihydropteridine diphosphate and 4-aminobenzoate: step 2/2.</text>
</comment>
<evidence type="ECO:0000256" key="7">
    <source>
        <dbReference type="ARBA" id="ARBA00013023"/>
    </source>
</evidence>
<dbReference type="GO" id="GO:0008841">
    <property type="term" value="F:dihydrofolate synthase activity"/>
    <property type="evidence" value="ECO:0007669"/>
    <property type="project" value="UniProtKB-EC"/>
</dbReference>
<evidence type="ECO:0000256" key="1">
    <source>
        <dbReference type="ARBA" id="ARBA00001946"/>
    </source>
</evidence>
<evidence type="ECO:0000256" key="19">
    <source>
        <dbReference type="ARBA" id="ARBA00047493"/>
    </source>
</evidence>
<dbReference type="GO" id="GO:0046872">
    <property type="term" value="F:metal ion binding"/>
    <property type="evidence" value="ECO:0007669"/>
    <property type="project" value="UniProtKB-KW"/>
</dbReference>
<dbReference type="EC" id="6.3.2.12" evidence="7"/>
<dbReference type="InterPro" id="IPR004101">
    <property type="entry name" value="Mur_ligase_C"/>
</dbReference>
<dbReference type="AlphaFoldDB" id="A0A2S9K804"/>
<dbReference type="SUPFAM" id="SSF53244">
    <property type="entry name" value="MurD-like peptide ligases, peptide-binding domain"/>
    <property type="match status" value="1"/>
</dbReference>
<evidence type="ECO:0000256" key="13">
    <source>
        <dbReference type="ARBA" id="ARBA00022840"/>
    </source>
</evidence>
<dbReference type="GO" id="GO:0004326">
    <property type="term" value="F:tetrahydrofolylpolyglutamate synthase activity"/>
    <property type="evidence" value="ECO:0007669"/>
    <property type="project" value="UniProtKB-EC"/>
</dbReference>
<evidence type="ECO:0000256" key="2">
    <source>
        <dbReference type="ARBA" id="ARBA00002714"/>
    </source>
</evidence>
<evidence type="ECO:0000256" key="8">
    <source>
        <dbReference type="ARBA" id="ARBA00013025"/>
    </source>
</evidence>
<comment type="caution">
    <text evidence="26">The sequence shown here is derived from an EMBL/GenBank/DDBJ whole genome shotgun (WGS) entry which is preliminary data.</text>
</comment>
<dbReference type="EMBL" id="PVLQ01000012">
    <property type="protein sequence ID" value="PRD66568.1"/>
    <property type="molecule type" value="Genomic_DNA"/>
</dbReference>
<dbReference type="InterPro" id="IPR001645">
    <property type="entry name" value="Folylpolyglutamate_synth"/>
</dbReference>
<dbReference type="Gene3D" id="3.90.190.20">
    <property type="entry name" value="Mur ligase, C-terminal domain"/>
    <property type="match status" value="1"/>
</dbReference>
<comment type="function">
    <text evidence="2">Functions in two distinct reactions of the de novo folate biosynthetic pathway. Catalyzes the addition of a glutamate residue to dihydropteroate (7,8-dihydropteroate or H2Pte) to form dihydrofolate (7,8-dihydrofolate monoglutamate or H2Pte-Glu). Also catalyzes successive additions of L-glutamate to tetrahydrofolate or 10-formyltetrahydrofolate or 5,10-methylenetetrahydrofolate, leading to folylpolyglutamate derivatives.</text>
</comment>
<dbReference type="GO" id="GO:0005737">
    <property type="term" value="C:cytoplasm"/>
    <property type="evidence" value="ECO:0007669"/>
    <property type="project" value="TreeGrafter"/>
</dbReference>
<keyword evidence="27" id="KW-1185">Reference proteome</keyword>
<keyword evidence="12 23" id="KW-0547">Nucleotide-binding</keyword>
<keyword evidence="11" id="KW-0479">Metal-binding</keyword>
<evidence type="ECO:0000313" key="27">
    <source>
        <dbReference type="Proteomes" id="UP000238589"/>
    </source>
</evidence>
<name>A0A2S9K804_9BURK</name>
<dbReference type="GO" id="GO:0046656">
    <property type="term" value="P:folic acid biosynthetic process"/>
    <property type="evidence" value="ECO:0007669"/>
    <property type="project" value="UniProtKB-KW"/>
</dbReference>
<comment type="similarity">
    <text evidence="5 23">Belongs to the folylpolyglutamate synthase family.</text>
</comment>
<dbReference type="OrthoDB" id="9809356at2"/>
<reference evidence="26 27" key="1">
    <citation type="submission" date="2018-03" db="EMBL/GenBank/DDBJ databases">
        <title>Comparative genomics illustrates the genes involved in a hyperalkaliphilic mechanisms of Serpentinomonas isolated from highly-alkaline calcium-rich serpentinized springs.</title>
        <authorList>
            <person name="Suzuki S."/>
            <person name="Ishii S."/>
            <person name="Walworth N."/>
            <person name="Bird L."/>
            <person name="Kuenen J.G."/>
            <person name="Nealson K.H."/>
        </authorList>
    </citation>
    <scope>NUCLEOTIDE SEQUENCE [LARGE SCALE GENOMIC DNA]</scope>
    <source>
        <strain evidence="26 27">P1</strain>
    </source>
</reference>
<keyword evidence="15" id="KW-0289">Folate biosynthesis</keyword>
<evidence type="ECO:0000256" key="22">
    <source>
        <dbReference type="ARBA" id="ARBA00049161"/>
    </source>
</evidence>
<keyword evidence="14" id="KW-0460">Magnesium</keyword>